<dbReference type="AlphaFoldDB" id="F9WHU8"/>
<sequence length="745" mass="79916">MSENVTFDARDIRNGRDERRLPAVPLEAWAFRRLSPEGSVMPNALTTADVDGDGVEEVIIGTTEGQLMLLKMGYRTPVYSRTIAATISVVLYSSQARWLVVVTLEGQCEVIEGFIVTNDIEDAEDNGAVTHRAASFASSCKRNEHGSNAGSKSKMFAGDNTNKRQSDALDREYKVSGPSYVFPIQPNCTCGDVSAGEGSDNSLVFLGSYDGHVYVYSISDSGELCGSLFFQSQVSSMKSFILSNTSNSDFCVGTEGCSGREPAMASPPSSSSAPGTDGKGVMLLVCTAQCVSLLASARSDIKHWYGHRQPRSVSIGGIAQEEDFLTTSKDSSLWNVNPLPRCMELFLSNSTTSAERTAPLRPIWQYPLSLPSRHAGKSSAGGARANFTVRGSSVDSRASSSLSWHCPRHHIITTPTTVAGQHRRHHHHQLQLQQYGSVGSVHTSHEAADSLSPVVEAKEFAGFPAAIDVAATDHAIQFVVATEDGRWFVFEIPVSPPSAQSGASDSVALEDSSRISTPRVVVSCILSGCLRDDVFVQRACILPVGPKEFCAVLMDMGGTCYALNTRSDKLITSHVKADVLSFTVIAGGSVVLAPGSETGATQQRLVSRHVGQGFLLLSVAIDEVAVLSINGESHTLDLSSDLGNFGFCGFGSALHIAPRAGVAANCDERVSVERGGRRVAAQADGGLEDEEDVLMLQLGTLILREEAGNGSDAVFSEEYRRFVARKFCAFGFTQSEWKLLRELQQ</sequence>
<evidence type="ECO:0000313" key="3">
    <source>
        <dbReference type="Proteomes" id="UP000000702"/>
    </source>
</evidence>
<reference evidence="3" key="1">
    <citation type="submission" date="2011-07" db="EMBL/GenBank/DDBJ databases">
        <title>Divergent evolution of antigenic variation in African trypanosomes.</title>
        <authorList>
            <person name="Jackson A.P."/>
            <person name="Berry A."/>
            <person name="Allison H.C."/>
            <person name="Burton P."/>
            <person name="Anderson J."/>
            <person name="Aslett M."/>
            <person name="Brown R."/>
            <person name="Corton N."/>
            <person name="Harris D."/>
            <person name="Hauser H."/>
            <person name="Gamble J."/>
            <person name="Gilderthorp R."/>
            <person name="McQuillan J."/>
            <person name="Quail M.A."/>
            <person name="Sanders M."/>
            <person name="Van Tonder A."/>
            <person name="Ginger M.L."/>
            <person name="Donelson J.E."/>
            <person name="Field M.C."/>
            <person name="Barry J.D."/>
            <person name="Berriman M."/>
            <person name="Hertz-Fowler C."/>
        </authorList>
    </citation>
    <scope>NUCLEOTIDE SEQUENCE [LARGE SCALE GENOMIC DNA]</scope>
    <source>
        <strain evidence="3">IL3000</strain>
    </source>
</reference>
<name>F9WHU8_TRYCI</name>
<evidence type="ECO:0000313" key="2">
    <source>
        <dbReference type="EMBL" id="CCD16893.1"/>
    </source>
</evidence>
<proteinExistence type="predicted"/>
<dbReference type="SUPFAM" id="SSF50978">
    <property type="entry name" value="WD40 repeat-like"/>
    <property type="match status" value="1"/>
</dbReference>
<feature type="compositionally biased region" description="Polar residues" evidence="1">
    <location>
        <begin position="141"/>
        <end position="151"/>
    </location>
</feature>
<organism evidence="2 3">
    <name type="scientific">Trypanosoma congolense (strain IL3000)</name>
    <dbReference type="NCBI Taxonomy" id="1068625"/>
    <lineage>
        <taxon>Eukaryota</taxon>
        <taxon>Discoba</taxon>
        <taxon>Euglenozoa</taxon>
        <taxon>Kinetoplastea</taxon>
        <taxon>Metakinetoplastina</taxon>
        <taxon>Trypanosomatida</taxon>
        <taxon>Trypanosomatidae</taxon>
        <taxon>Trypanosoma</taxon>
        <taxon>Nannomonas</taxon>
    </lineage>
</organism>
<dbReference type="OMA" id="ARKFCAF"/>
<reference evidence="2 3" key="2">
    <citation type="journal article" date="2012" name="Proc. Natl. Acad. Sci. U.S.A.">
        <title>Antigenic diversity is generated by distinct evolutionary mechanisms in African trypanosome species.</title>
        <authorList>
            <person name="Jackson A.P."/>
            <person name="Berry A."/>
            <person name="Aslett M."/>
            <person name="Allison H.C."/>
            <person name="Burton P."/>
            <person name="Vavrova-Anderson J."/>
            <person name="Brown R."/>
            <person name="Browne H."/>
            <person name="Corton N."/>
            <person name="Hauser H."/>
            <person name="Gamble J."/>
            <person name="Gilderthorp R."/>
            <person name="Marcello L."/>
            <person name="McQuillan J."/>
            <person name="Otto T.D."/>
            <person name="Quail M.A."/>
            <person name="Sanders M.J."/>
            <person name="van Tonder A."/>
            <person name="Ginger M.L."/>
            <person name="Field M.C."/>
            <person name="Barry J.D."/>
            <person name="Hertz-Fowler C."/>
            <person name="Berriman M."/>
        </authorList>
    </citation>
    <scope>NUCLEOTIDE SEQUENCE [LARGE SCALE GENOMIC DNA]</scope>
    <source>
        <strain evidence="2 3">IL3000</strain>
    </source>
</reference>
<dbReference type="InterPro" id="IPR036322">
    <property type="entry name" value="WD40_repeat_dom_sf"/>
</dbReference>
<protein>
    <submittedName>
        <fullName evidence="2">WGS project CAEQ00000000 data, annotated contig 695</fullName>
    </submittedName>
</protein>
<accession>F9WHU8</accession>
<feature type="region of interest" description="Disordered" evidence="1">
    <location>
        <begin position="141"/>
        <end position="164"/>
    </location>
</feature>
<keyword evidence="3" id="KW-1185">Reference proteome</keyword>
<dbReference type="Proteomes" id="UP000000702">
    <property type="component" value="Unassembled WGS sequence"/>
</dbReference>
<comment type="caution">
    <text evidence="2">The sequence shown here is derived from an EMBL/GenBank/DDBJ whole genome shotgun (WGS) entry which is preliminary data.</text>
</comment>
<gene>
    <name evidence="2" type="ORF">TCIL3000_0_17760</name>
</gene>
<dbReference type="VEuPathDB" id="TriTrypDB:TcIL3000_0_17760"/>
<evidence type="ECO:0000256" key="1">
    <source>
        <dbReference type="SAM" id="MobiDB-lite"/>
    </source>
</evidence>
<dbReference type="EMBL" id="CAEQ01002487">
    <property type="protein sequence ID" value="CCD16893.1"/>
    <property type="molecule type" value="Genomic_DNA"/>
</dbReference>